<dbReference type="RefSeq" id="WP_073594796.1">
    <property type="nucleotide sequence ID" value="NZ_MRCE01000016.1"/>
</dbReference>
<sequence length="245" mass="26717">MKISLKQIINTLSPILLTTNFFFSLQTSVQAITFIGKASGEWGLPDKISNPSAVINISSRDGGTNNRLTWGTPGTGGLNNFVQFNGINFNTNTNSIFNLGELFYRNGSTLIDTNFDGDFPLYLSLSLTLPFDNTESFEFLFNIFNTPNATGNPVLDGDLLRFTTAGNTNHSFNYQGIEYTLKLMGFSTDGGKTILNEFNSPERSTAKASLYGKITFAPPPVSIPEPSAIVGLSALSVYLLTRHPK</sequence>
<name>A0A1U7IH49_9CYAN</name>
<organism evidence="1 2">
    <name type="scientific">[Phormidium ambiguum] IAM M-71</name>
    <dbReference type="NCBI Taxonomy" id="454136"/>
    <lineage>
        <taxon>Bacteria</taxon>
        <taxon>Bacillati</taxon>
        <taxon>Cyanobacteriota</taxon>
        <taxon>Cyanophyceae</taxon>
        <taxon>Oscillatoriophycideae</taxon>
        <taxon>Aerosakkonematales</taxon>
        <taxon>Aerosakkonemataceae</taxon>
        <taxon>Floridanema</taxon>
    </lineage>
</organism>
<gene>
    <name evidence="1" type="ORF">NIES2119_17535</name>
</gene>
<dbReference type="NCBIfam" id="NF038131">
    <property type="entry name" value="choice_anch_K"/>
    <property type="match status" value="1"/>
</dbReference>
<dbReference type="Proteomes" id="UP000185860">
    <property type="component" value="Unassembled WGS sequence"/>
</dbReference>
<dbReference type="OrthoDB" id="508637at2"/>
<evidence type="ECO:0000313" key="1">
    <source>
        <dbReference type="EMBL" id="OKH36439.1"/>
    </source>
</evidence>
<evidence type="ECO:0008006" key="3">
    <source>
        <dbReference type="Google" id="ProtNLM"/>
    </source>
</evidence>
<dbReference type="InterPro" id="IPR047995">
    <property type="entry name" value="Choice_anch_K"/>
</dbReference>
<reference evidence="1 2" key="1">
    <citation type="submission" date="2016-11" db="EMBL/GenBank/DDBJ databases">
        <title>Draft Genome Sequences of Nine Cyanobacterial Strains from Diverse Habitats.</title>
        <authorList>
            <person name="Zhu T."/>
            <person name="Hou S."/>
            <person name="Lu X."/>
            <person name="Hess W.R."/>
        </authorList>
    </citation>
    <scope>NUCLEOTIDE SEQUENCE [LARGE SCALE GENOMIC DNA]</scope>
    <source>
        <strain evidence="1 2">IAM M-71</strain>
    </source>
</reference>
<dbReference type="EMBL" id="MRCE01000016">
    <property type="protein sequence ID" value="OKH36439.1"/>
    <property type="molecule type" value="Genomic_DNA"/>
</dbReference>
<accession>A0A1U7IH49</accession>
<evidence type="ECO:0000313" key="2">
    <source>
        <dbReference type="Proteomes" id="UP000185860"/>
    </source>
</evidence>
<comment type="caution">
    <text evidence="1">The sequence shown here is derived from an EMBL/GenBank/DDBJ whole genome shotgun (WGS) entry which is preliminary data.</text>
</comment>
<protein>
    <recommendedName>
        <fullName evidence="3">PEP-CTERM sorting domain-containing protein</fullName>
    </recommendedName>
</protein>
<proteinExistence type="predicted"/>
<dbReference type="STRING" id="454136.NIES2119_17535"/>
<dbReference type="AlphaFoldDB" id="A0A1U7IH49"/>